<evidence type="ECO:0000313" key="8">
    <source>
        <dbReference type="Proteomes" id="UP000242254"/>
    </source>
</evidence>
<gene>
    <name evidence="7" type="ORF">RHIMIDRAFT_276886</name>
</gene>
<dbReference type="Pfam" id="PF13520">
    <property type="entry name" value="AA_permease_2"/>
    <property type="match status" value="1"/>
</dbReference>
<dbReference type="STRING" id="1340429.A0A2G4T1T9"/>
<dbReference type="AlphaFoldDB" id="A0A2G4T1T9"/>
<feature type="transmembrane region" description="Helical" evidence="6">
    <location>
        <begin position="42"/>
        <end position="64"/>
    </location>
</feature>
<dbReference type="GeneID" id="35443646"/>
<reference evidence="7 8" key="1">
    <citation type="journal article" date="2016" name="Proc. Natl. Acad. Sci. U.S.A.">
        <title>Lipid metabolic changes in an early divergent fungus govern the establishment of a mutualistic symbiosis with endobacteria.</title>
        <authorList>
            <person name="Lastovetsky O.A."/>
            <person name="Gaspar M.L."/>
            <person name="Mondo S.J."/>
            <person name="LaButti K.M."/>
            <person name="Sandor L."/>
            <person name="Grigoriev I.V."/>
            <person name="Henry S.A."/>
            <person name="Pawlowska T.E."/>
        </authorList>
    </citation>
    <scope>NUCLEOTIDE SEQUENCE [LARGE SCALE GENOMIC DNA]</scope>
    <source>
        <strain evidence="7 8">ATCC 52813</strain>
    </source>
</reference>
<keyword evidence="3 6" id="KW-0812">Transmembrane</keyword>
<dbReference type="PANTHER" id="PTHR45649:SF26">
    <property type="entry name" value="OS04G0435100 PROTEIN"/>
    <property type="match status" value="1"/>
</dbReference>
<dbReference type="Proteomes" id="UP000242254">
    <property type="component" value="Unassembled WGS sequence"/>
</dbReference>
<evidence type="ECO:0000313" key="7">
    <source>
        <dbReference type="EMBL" id="PHZ14981.1"/>
    </source>
</evidence>
<evidence type="ECO:0000256" key="4">
    <source>
        <dbReference type="ARBA" id="ARBA00022989"/>
    </source>
</evidence>
<feature type="transmembrane region" description="Helical" evidence="6">
    <location>
        <begin position="164"/>
        <end position="184"/>
    </location>
</feature>
<feature type="transmembrane region" description="Helical" evidence="6">
    <location>
        <begin position="276"/>
        <end position="298"/>
    </location>
</feature>
<accession>A0A2G4T1T9</accession>
<keyword evidence="4 6" id="KW-1133">Transmembrane helix</keyword>
<dbReference type="InterPro" id="IPR002293">
    <property type="entry name" value="AA/rel_permease1"/>
</dbReference>
<evidence type="ECO:0000256" key="3">
    <source>
        <dbReference type="ARBA" id="ARBA00022692"/>
    </source>
</evidence>
<feature type="transmembrane region" description="Helical" evidence="6">
    <location>
        <begin position="399"/>
        <end position="422"/>
    </location>
</feature>
<feature type="transmembrane region" description="Helical" evidence="6">
    <location>
        <begin position="443"/>
        <end position="466"/>
    </location>
</feature>
<keyword evidence="8" id="KW-1185">Reference proteome</keyword>
<keyword evidence="2" id="KW-0813">Transport</keyword>
<evidence type="ECO:0000256" key="1">
    <source>
        <dbReference type="ARBA" id="ARBA00004141"/>
    </source>
</evidence>
<comment type="subcellular location">
    <subcellularLocation>
        <location evidence="1">Membrane</location>
        <topology evidence="1">Multi-pass membrane protein</topology>
    </subcellularLocation>
</comment>
<protein>
    <submittedName>
        <fullName evidence="7">Amino acid transporter</fullName>
    </submittedName>
</protein>
<dbReference type="PIRSF" id="PIRSF006060">
    <property type="entry name" value="AA_transporter"/>
    <property type="match status" value="1"/>
</dbReference>
<proteinExistence type="predicted"/>
<keyword evidence="5 6" id="KW-0472">Membrane</keyword>
<evidence type="ECO:0000256" key="5">
    <source>
        <dbReference type="ARBA" id="ARBA00023136"/>
    </source>
</evidence>
<feature type="transmembrane region" description="Helical" evidence="6">
    <location>
        <begin position="472"/>
        <end position="493"/>
    </location>
</feature>
<feature type="transmembrane region" description="Helical" evidence="6">
    <location>
        <begin position="76"/>
        <end position="107"/>
    </location>
</feature>
<sequence length="506" mass="55435">MHINQEDDKLDVQHIESNQLDADAQRLQDLGYKQEFKREISLFVQAGFAFSTMAVLPSWMVGFGPSISAGGPSSLFWGWLIVSPFVMCIALSMAEVISAYPLAGGVYSWSLLLSNEKWGPFMAWINGYAYLIGLETVTITLAWTSCQFIFAISNTLNITQVSSQGAYVGLYVALMVLGTLYNLLGIKYSTYLNKFMVIWVLIGSLVIIVGVPALAPTHKTAKWVFTEFSNNTGYNNNGMVFLIGLLQAGWALVGYECGAQIVEGTRNAATTAPRGIIICVLSAIFQGFVLIISTLFSIQDVDELLTSEAPVATFFLRATSNPSVTAFFLVILLVAQIGSLCNSILAAAHIAWAMARDGCLPFSKFLYKLSGDNHIAANCLIVQLIICILIILPSFASTIYWQAIMSTAVISVNISYGLPLLCRLVWARNKMPKGPFSLGKFGLPLNAISVAWVCFFGIILCFPSVSPVTTKTMNWASLMIGAVMTFSVIFWFISGRHKHIRTIEKQ</sequence>
<dbReference type="RefSeq" id="XP_023468689.1">
    <property type="nucleotide sequence ID" value="XM_023612657.1"/>
</dbReference>
<dbReference type="GO" id="GO:0016020">
    <property type="term" value="C:membrane"/>
    <property type="evidence" value="ECO:0007669"/>
    <property type="project" value="UniProtKB-SubCell"/>
</dbReference>
<feature type="transmembrane region" description="Helical" evidence="6">
    <location>
        <begin position="235"/>
        <end position="255"/>
    </location>
</feature>
<feature type="transmembrane region" description="Helical" evidence="6">
    <location>
        <begin position="375"/>
        <end position="393"/>
    </location>
</feature>
<name>A0A2G4T1T9_RHIZD</name>
<organism evidence="7 8">
    <name type="scientific">Rhizopus microsporus ATCC 52813</name>
    <dbReference type="NCBI Taxonomy" id="1340429"/>
    <lineage>
        <taxon>Eukaryota</taxon>
        <taxon>Fungi</taxon>
        <taxon>Fungi incertae sedis</taxon>
        <taxon>Mucoromycota</taxon>
        <taxon>Mucoromycotina</taxon>
        <taxon>Mucoromycetes</taxon>
        <taxon>Mucorales</taxon>
        <taxon>Mucorineae</taxon>
        <taxon>Rhizopodaceae</taxon>
        <taxon>Rhizopus</taxon>
    </lineage>
</organism>
<dbReference type="Gene3D" id="1.20.1740.10">
    <property type="entry name" value="Amino acid/polyamine transporter I"/>
    <property type="match status" value="1"/>
</dbReference>
<feature type="transmembrane region" description="Helical" evidence="6">
    <location>
        <begin position="196"/>
        <end position="215"/>
    </location>
</feature>
<evidence type="ECO:0000256" key="6">
    <source>
        <dbReference type="SAM" id="Phobius"/>
    </source>
</evidence>
<dbReference type="GO" id="GO:0006865">
    <property type="term" value="P:amino acid transport"/>
    <property type="evidence" value="ECO:0007669"/>
    <property type="project" value="InterPro"/>
</dbReference>
<evidence type="ECO:0000256" key="2">
    <source>
        <dbReference type="ARBA" id="ARBA00022448"/>
    </source>
</evidence>
<dbReference type="InterPro" id="IPR004840">
    <property type="entry name" value="Amino_acid_permease_CS"/>
</dbReference>
<dbReference type="EMBL" id="KZ303845">
    <property type="protein sequence ID" value="PHZ14981.1"/>
    <property type="molecule type" value="Genomic_DNA"/>
</dbReference>
<feature type="transmembrane region" description="Helical" evidence="6">
    <location>
        <begin position="326"/>
        <end position="354"/>
    </location>
</feature>
<feature type="transmembrane region" description="Helical" evidence="6">
    <location>
        <begin position="128"/>
        <end position="152"/>
    </location>
</feature>
<dbReference type="GO" id="GO:0022857">
    <property type="term" value="F:transmembrane transporter activity"/>
    <property type="evidence" value="ECO:0007669"/>
    <property type="project" value="InterPro"/>
</dbReference>
<dbReference type="PROSITE" id="PS00218">
    <property type="entry name" value="AMINO_ACID_PERMEASE_1"/>
    <property type="match status" value="1"/>
</dbReference>
<dbReference type="PANTHER" id="PTHR45649">
    <property type="entry name" value="AMINO-ACID PERMEASE BAT1"/>
    <property type="match status" value="1"/>
</dbReference>